<name>A0ABW9ZU98_9BACT</name>
<evidence type="ECO:0000259" key="1">
    <source>
        <dbReference type="Pfam" id="PF02698"/>
    </source>
</evidence>
<keyword evidence="3" id="KW-1185">Reference proteome</keyword>
<dbReference type="Gene3D" id="3.40.50.620">
    <property type="entry name" value="HUPs"/>
    <property type="match status" value="1"/>
</dbReference>
<reference evidence="2 3" key="1">
    <citation type="submission" date="2020-01" db="EMBL/GenBank/DDBJ databases">
        <title>Genome analysis.</title>
        <authorList>
            <person name="Wu S."/>
            <person name="Wang G."/>
        </authorList>
    </citation>
    <scope>NUCLEOTIDE SEQUENCE [LARGE SCALE GENOMIC DNA]</scope>
    <source>
        <strain evidence="2 3">SYL130</strain>
    </source>
</reference>
<evidence type="ECO:0000313" key="2">
    <source>
        <dbReference type="EMBL" id="NCI48788.1"/>
    </source>
</evidence>
<dbReference type="EMBL" id="JAACJS010000002">
    <property type="protein sequence ID" value="NCI48788.1"/>
    <property type="molecule type" value="Genomic_DNA"/>
</dbReference>
<sequence>MFPRILATLVLLLHITITFAGQGPRADYKFVEAKNIVQRKNYYLLTLFDAIPEVRRMLGADEVLKQMATTKTDSVRYALQHCERDGLCYTSKLKFSEEDIKTVGNRLRALYKPGNALDRLVQQHLVPSGCYILFQSAAPVEMLVKAWEQDAMGVNFCIGVYAEGRKPNYPLIDSISFNTRDARNPNGFANGYVSLLYNTTSLLSVETTHASPFYQLPLMAAAYFLEMNERGQAADFEPMEAGENRAAVQKIKTTDWSKYKYTVILVPGAGPEDPRVALSAEGMLRCRLAALQYKQGLAPFVVVSGGKVHPYKTVYCEATEMKKFMVETLQVPASAIIIDPHARHTTTNMRNTARLMYRYGIPMNRPGIATTTRGQSTMIGTTLVARCLKELNEAPYRNGTRLSETSVEFYPLPEALHINPTEPLDP</sequence>
<dbReference type="RefSeq" id="WP_161817099.1">
    <property type="nucleotide sequence ID" value="NZ_JAACJS010000002.1"/>
</dbReference>
<proteinExistence type="predicted"/>
<evidence type="ECO:0000313" key="3">
    <source>
        <dbReference type="Proteomes" id="UP000753802"/>
    </source>
</evidence>
<feature type="domain" description="DUF218" evidence="1">
    <location>
        <begin position="263"/>
        <end position="361"/>
    </location>
</feature>
<accession>A0ABW9ZU98</accession>
<organism evidence="2 3">
    <name type="scientific">Sediminibacterium roseum</name>
    <dbReference type="NCBI Taxonomy" id="1978412"/>
    <lineage>
        <taxon>Bacteria</taxon>
        <taxon>Pseudomonadati</taxon>
        <taxon>Bacteroidota</taxon>
        <taxon>Chitinophagia</taxon>
        <taxon>Chitinophagales</taxon>
        <taxon>Chitinophagaceae</taxon>
        <taxon>Sediminibacterium</taxon>
    </lineage>
</organism>
<dbReference type="InterPro" id="IPR003848">
    <property type="entry name" value="DUF218"/>
</dbReference>
<protein>
    <submittedName>
        <fullName evidence="2">YdcF family protein</fullName>
    </submittedName>
</protein>
<dbReference type="Pfam" id="PF02698">
    <property type="entry name" value="DUF218"/>
    <property type="match status" value="1"/>
</dbReference>
<dbReference type="InterPro" id="IPR014729">
    <property type="entry name" value="Rossmann-like_a/b/a_fold"/>
</dbReference>
<dbReference type="CDD" id="cd06259">
    <property type="entry name" value="YdcF-like"/>
    <property type="match status" value="1"/>
</dbReference>
<gene>
    <name evidence="2" type="ORF">GWC95_02570</name>
</gene>
<dbReference type="Proteomes" id="UP000753802">
    <property type="component" value="Unassembled WGS sequence"/>
</dbReference>
<comment type="caution">
    <text evidence="2">The sequence shown here is derived from an EMBL/GenBank/DDBJ whole genome shotgun (WGS) entry which is preliminary data.</text>
</comment>